<dbReference type="Gene3D" id="2.60.40.10">
    <property type="entry name" value="Immunoglobulins"/>
    <property type="match status" value="1"/>
</dbReference>
<dbReference type="InterPro" id="IPR001769">
    <property type="entry name" value="Gingipain"/>
</dbReference>
<feature type="domain" description="FlgD/Vpr Ig-like" evidence="3">
    <location>
        <begin position="1054"/>
        <end position="1101"/>
    </location>
</feature>
<dbReference type="InterPro" id="IPR029030">
    <property type="entry name" value="Caspase-like_dom_sf"/>
</dbReference>
<evidence type="ECO:0008006" key="6">
    <source>
        <dbReference type="Google" id="ProtNLM"/>
    </source>
</evidence>
<keyword evidence="5" id="KW-1185">Reference proteome</keyword>
<evidence type="ECO:0000259" key="3">
    <source>
        <dbReference type="Pfam" id="PF13860"/>
    </source>
</evidence>
<feature type="signal peptide" evidence="1">
    <location>
        <begin position="1"/>
        <end position="19"/>
    </location>
</feature>
<dbReference type="Gene3D" id="3.40.50.1460">
    <property type="match status" value="1"/>
</dbReference>
<dbReference type="SUPFAM" id="SSF52129">
    <property type="entry name" value="Caspase-like"/>
    <property type="match status" value="1"/>
</dbReference>
<dbReference type="EMBL" id="HE796683">
    <property type="protein sequence ID" value="CCH00831.1"/>
    <property type="molecule type" value="Genomic_DNA"/>
</dbReference>
<feature type="domain" description="Gingipain" evidence="2">
    <location>
        <begin position="411"/>
        <end position="780"/>
    </location>
</feature>
<feature type="chain" id="PRO_5003631213" description="Gingipain domain-containing protein" evidence="1">
    <location>
        <begin position="20"/>
        <end position="1127"/>
    </location>
</feature>
<dbReference type="Proteomes" id="UP000011058">
    <property type="component" value="Chromosome"/>
</dbReference>
<dbReference type="PATRIC" id="fig|1166018.3.peg.4591"/>
<dbReference type="InterPro" id="IPR025965">
    <property type="entry name" value="FlgD/Vpr_Ig-like"/>
</dbReference>
<dbReference type="GO" id="GO:0008234">
    <property type="term" value="F:cysteine-type peptidase activity"/>
    <property type="evidence" value="ECO:0007669"/>
    <property type="project" value="InterPro"/>
</dbReference>
<name>I0K9M8_9BACT</name>
<keyword evidence="1" id="KW-0732">Signal</keyword>
<dbReference type="OrthoDB" id="9757650at2"/>
<evidence type="ECO:0000259" key="2">
    <source>
        <dbReference type="Pfam" id="PF01364"/>
    </source>
</evidence>
<accession>I0K9M8</accession>
<dbReference type="Gene3D" id="2.60.40.4070">
    <property type="match status" value="1"/>
</dbReference>
<dbReference type="CDD" id="cd02258">
    <property type="entry name" value="Peptidase_C25_N"/>
    <property type="match status" value="1"/>
</dbReference>
<dbReference type="Pfam" id="PF01364">
    <property type="entry name" value="Peptidase_C25"/>
    <property type="match status" value="1"/>
</dbReference>
<dbReference type="STRING" id="1166018.FAES_2822"/>
<dbReference type="Pfam" id="PF13860">
    <property type="entry name" value="FlgD_ig"/>
    <property type="match status" value="1"/>
</dbReference>
<dbReference type="AlphaFoldDB" id="I0K9M8"/>
<dbReference type="KEGG" id="fae:FAES_2822"/>
<dbReference type="RefSeq" id="WP_015331930.1">
    <property type="nucleotide sequence ID" value="NC_020054.1"/>
</dbReference>
<gene>
    <name evidence="4" type="ORF">FAES_2822</name>
</gene>
<evidence type="ECO:0000256" key="1">
    <source>
        <dbReference type="SAM" id="SignalP"/>
    </source>
</evidence>
<evidence type="ECO:0000313" key="4">
    <source>
        <dbReference type="EMBL" id="CCH00831.1"/>
    </source>
</evidence>
<reference evidence="4 5" key="1">
    <citation type="journal article" date="2012" name="J. Bacteriol.">
        <title>Genome Sequence of Fibrella aestuarina BUZ 2T, a Filamentous Marine Bacterium.</title>
        <authorList>
            <person name="Filippini M."/>
            <person name="Qi W."/>
            <person name="Blom J."/>
            <person name="Goesmann A."/>
            <person name="Smits T.H."/>
            <person name="Bagheri H.C."/>
        </authorList>
    </citation>
    <scope>NUCLEOTIDE SEQUENCE [LARGE SCALE GENOMIC DNA]</scope>
    <source>
        <strain evidence="5">BUZ 2T</strain>
    </source>
</reference>
<protein>
    <recommendedName>
        <fullName evidence="6">Gingipain domain-containing protein</fullName>
    </recommendedName>
</protein>
<dbReference type="InterPro" id="IPR013783">
    <property type="entry name" value="Ig-like_fold"/>
</dbReference>
<evidence type="ECO:0000313" key="5">
    <source>
        <dbReference type="Proteomes" id="UP000011058"/>
    </source>
</evidence>
<organism evidence="4 5">
    <name type="scientific">Fibrella aestuarina BUZ 2</name>
    <dbReference type="NCBI Taxonomy" id="1166018"/>
    <lineage>
        <taxon>Bacteria</taxon>
        <taxon>Pseudomonadati</taxon>
        <taxon>Bacteroidota</taxon>
        <taxon>Cytophagia</taxon>
        <taxon>Cytophagales</taxon>
        <taxon>Spirosomataceae</taxon>
        <taxon>Fibrella</taxon>
    </lineage>
</organism>
<dbReference type="eggNOG" id="COG1572">
    <property type="taxonomic scope" value="Bacteria"/>
</dbReference>
<dbReference type="HOGENOM" id="CLU_003069_0_0_10"/>
<sequence>MNRLYCLTVSLLLPSCAYAQSPVYGNEWINYQQTYYKIPIAQQGVYRLSSSDLQKAGVPIAALDPRTLQLFHRGVEQAIWVDGETDGTFDATDYVEFIGRGNDGLPDSALYRPASAQPHPYYSLYSDTTAYFLTARLDAKPGKRMTRYTDLDLGSGATALVPEPYVWVEERRVFTEQYPAGTIYPIGAGYGNGAILSSYDVGEGWMGNSIKPQSTYSQTIPISRLYTGSPTATPRLDLIVIGRTPTNHLVQVRVGPNGQQRTVAPLELMNYDTKRLTVPLSATEAQGDLVCSLSPQNANDEVSLAVLQATYPQQPDMAGYTYREFRLNPVAGGRALLRLTNVGTNARLYDVTSPEQASILSGTLVNGAFTSVVRGAGVARNLLLVSEVKAVPAIRAVVFRNINPAKVNFAIIAHPQTRQAVAETPGTLARDPVATYAAYRASKAGGSYDTLTVSIHQVYNQFNYGERSPLAIRRFADYLVRAGGSTADDPTKYLLLIGRSYDPQRFRKEPQIDTLDMIPNGGWPGSDLSMVTGIAGRPAYVPGVAIGRLNVTRPQQVLDYLNKLKEHEAAPATAPWRKQMLHLSGGKSAYELALFRAFVDDFGQRITGQYASATVETVSKQTDNPTEAISVVAQINRGVGILSMFGHSSLDIADIDIGYVSDDRLGYRNKGRYPLIIANGCASGNFYFYINGFRPFVTDWVLTPNRGAILAIAHTHNGFASALKNYADQLYAVLADSAWIGHTFGAIQVETIRRYLAQNRSVYDLANAEQITLQGDPAVRPFPFTKPDLSFSEGGIMVKTTGSAVTLRVVALNLGRATTKPAEVRLRAYDAGGRILFTTNTRLDATRFADTLTVAFTLPTAATTPYYELYADADGLLDEERRDNNSLRFDATGKLADLPFTIDNTPPVVEVAFDGRRLRTDELVAPQPTIEVLVADENTRLSATAPPTVELYLQRPCAQAPCPFERLPVRPPAASWAKRGTDYVLSYRPAVPFADGVYTLEAYGSDLSGNRAQPYAIRFRVRTAPVVTEVAAAPNPFVAQTVVRYTLAGAQTPAPATLRIYDLAGREVRAVRLAAHIGINEFVWDGTTDSGAPAASGTYLYRLDLPGYTAFENDANRKLAGKLVLLR</sequence>
<dbReference type="GO" id="GO:0006508">
    <property type="term" value="P:proteolysis"/>
    <property type="evidence" value="ECO:0007669"/>
    <property type="project" value="InterPro"/>
</dbReference>
<proteinExistence type="predicted"/>